<feature type="domain" description="PAS" evidence="2">
    <location>
        <begin position="150"/>
        <end position="187"/>
    </location>
</feature>
<dbReference type="AlphaFoldDB" id="A0A9X4YCL2"/>
<evidence type="ECO:0000313" key="3">
    <source>
        <dbReference type="EMBL" id="MYL27197.1"/>
    </source>
</evidence>
<feature type="region of interest" description="Disordered" evidence="1">
    <location>
        <begin position="68"/>
        <end position="97"/>
    </location>
</feature>
<dbReference type="NCBIfam" id="TIGR00229">
    <property type="entry name" value="sensory_box"/>
    <property type="match status" value="1"/>
</dbReference>
<reference evidence="3 4" key="1">
    <citation type="submission" date="2019-11" db="EMBL/GenBank/DDBJ databases">
        <title>Genome sequences of 17 halophilic strains isolated from different environments.</title>
        <authorList>
            <person name="Furrow R.E."/>
        </authorList>
    </citation>
    <scope>NUCLEOTIDE SEQUENCE [LARGE SCALE GENOMIC DNA]</scope>
    <source>
        <strain evidence="3 4">22507_15_FS</strain>
    </source>
</reference>
<accession>A0A9X4YCL2</accession>
<name>A0A9X4YCL2_9GAMM</name>
<evidence type="ECO:0000313" key="4">
    <source>
        <dbReference type="Proteomes" id="UP000460751"/>
    </source>
</evidence>
<gene>
    <name evidence="3" type="ORF">GLW01_10365</name>
</gene>
<protein>
    <submittedName>
        <fullName evidence="3">PAS domain S-box protein</fullName>
    </submittedName>
</protein>
<dbReference type="Gene3D" id="3.30.450.20">
    <property type="entry name" value="PAS domain"/>
    <property type="match status" value="1"/>
</dbReference>
<sequence length="261" mass="27554">MASILDKGSGMGVPYRTRSSGEPFFEPAGGAGRGSIMRPQSTIRRPPAGLLSGDETLHVSGGCMVNSLSDSEHGHQLRSDAESRLSGGMAPPMSSSTLSPDTLSLLYRLASNPDTAPDGLKLLHELQTHQVELDLQRSQLEANERESNERLNHYRILFEASPVGYLVVAFNGHIVEANPAASRLLGMDSAALESCTLDTVVTPCTTQPAFAGLMEALTKGARGACYTVKSGDNETASHSLLLNAGIAPDGNALLITLSEHT</sequence>
<dbReference type="CDD" id="cd00130">
    <property type="entry name" value="PAS"/>
    <property type="match status" value="1"/>
</dbReference>
<dbReference type="SUPFAM" id="SSF55785">
    <property type="entry name" value="PYP-like sensor domain (PAS domain)"/>
    <property type="match status" value="1"/>
</dbReference>
<comment type="caution">
    <text evidence="3">The sequence shown here is derived from an EMBL/GenBank/DDBJ whole genome shotgun (WGS) entry which is preliminary data.</text>
</comment>
<dbReference type="PROSITE" id="PS50112">
    <property type="entry name" value="PAS"/>
    <property type="match status" value="1"/>
</dbReference>
<dbReference type="SMART" id="SM00091">
    <property type="entry name" value="PAS"/>
    <property type="match status" value="1"/>
</dbReference>
<dbReference type="EMBL" id="WMEX01000005">
    <property type="protein sequence ID" value="MYL27197.1"/>
    <property type="molecule type" value="Genomic_DNA"/>
</dbReference>
<keyword evidence="4" id="KW-1185">Reference proteome</keyword>
<dbReference type="InterPro" id="IPR035965">
    <property type="entry name" value="PAS-like_dom_sf"/>
</dbReference>
<dbReference type="InterPro" id="IPR000014">
    <property type="entry name" value="PAS"/>
</dbReference>
<evidence type="ECO:0000259" key="2">
    <source>
        <dbReference type="PROSITE" id="PS50112"/>
    </source>
</evidence>
<evidence type="ECO:0000256" key="1">
    <source>
        <dbReference type="SAM" id="MobiDB-lite"/>
    </source>
</evidence>
<dbReference type="Pfam" id="PF13188">
    <property type="entry name" value="PAS_8"/>
    <property type="match status" value="1"/>
</dbReference>
<proteinExistence type="predicted"/>
<feature type="region of interest" description="Disordered" evidence="1">
    <location>
        <begin position="1"/>
        <end position="40"/>
    </location>
</feature>
<organism evidence="3 4">
    <name type="scientific">Vreelandella halophila</name>
    <dbReference type="NCBI Taxonomy" id="86177"/>
    <lineage>
        <taxon>Bacteria</taxon>
        <taxon>Pseudomonadati</taxon>
        <taxon>Pseudomonadota</taxon>
        <taxon>Gammaproteobacteria</taxon>
        <taxon>Oceanospirillales</taxon>
        <taxon>Halomonadaceae</taxon>
        <taxon>Vreelandella</taxon>
    </lineage>
</organism>
<feature type="compositionally biased region" description="Basic and acidic residues" evidence="1">
    <location>
        <begin position="70"/>
        <end position="83"/>
    </location>
</feature>
<dbReference type="Proteomes" id="UP000460751">
    <property type="component" value="Unassembled WGS sequence"/>
</dbReference>